<proteinExistence type="inferred from homology"/>
<keyword evidence="7" id="KW-0408">Iron</keyword>
<keyword evidence="6 15" id="KW-0732">Signal</keyword>
<evidence type="ECO:0000256" key="13">
    <source>
        <dbReference type="PROSITE-ProRule" id="PRU10144"/>
    </source>
</evidence>
<dbReference type="InterPro" id="IPR000531">
    <property type="entry name" value="Beta-barrel_TonB"/>
</dbReference>
<feature type="signal peptide" evidence="15">
    <location>
        <begin position="1"/>
        <end position="31"/>
    </location>
</feature>
<organism evidence="18 19">
    <name type="scientific">Parahaliea maris</name>
    <dbReference type="NCBI Taxonomy" id="2716870"/>
    <lineage>
        <taxon>Bacteria</taxon>
        <taxon>Pseudomonadati</taxon>
        <taxon>Pseudomonadota</taxon>
        <taxon>Gammaproteobacteria</taxon>
        <taxon>Cellvibrionales</taxon>
        <taxon>Halieaceae</taxon>
        <taxon>Parahaliea</taxon>
    </lineage>
</organism>
<evidence type="ECO:0000256" key="12">
    <source>
        <dbReference type="PROSITE-ProRule" id="PRU01360"/>
    </source>
</evidence>
<comment type="subcellular location">
    <subcellularLocation>
        <location evidence="1 12">Cell outer membrane</location>
        <topology evidence="1 12">Multi-pass membrane protein</topology>
    </subcellularLocation>
</comment>
<keyword evidence="8" id="KW-0406">Ion transport</keyword>
<evidence type="ECO:0000256" key="2">
    <source>
        <dbReference type="ARBA" id="ARBA00022448"/>
    </source>
</evidence>
<evidence type="ECO:0000313" key="18">
    <source>
        <dbReference type="EMBL" id="TXS91853.1"/>
    </source>
</evidence>
<feature type="domain" description="TonB-dependent receptor plug" evidence="17">
    <location>
        <begin position="53"/>
        <end position="161"/>
    </location>
</feature>
<comment type="similarity">
    <text evidence="12 14">Belongs to the TonB-dependent receptor family.</text>
</comment>
<dbReference type="InterPro" id="IPR036942">
    <property type="entry name" value="Beta-barrel_TonB_sf"/>
</dbReference>
<dbReference type="EMBL" id="VRZA01000005">
    <property type="protein sequence ID" value="TXS91853.1"/>
    <property type="molecule type" value="Genomic_DNA"/>
</dbReference>
<evidence type="ECO:0000256" key="3">
    <source>
        <dbReference type="ARBA" id="ARBA00022452"/>
    </source>
</evidence>
<evidence type="ECO:0000259" key="16">
    <source>
        <dbReference type="Pfam" id="PF00593"/>
    </source>
</evidence>
<dbReference type="Proteomes" id="UP000321039">
    <property type="component" value="Unassembled WGS sequence"/>
</dbReference>
<dbReference type="AlphaFoldDB" id="A0A5C8ZTM8"/>
<evidence type="ECO:0000256" key="8">
    <source>
        <dbReference type="ARBA" id="ARBA00023065"/>
    </source>
</evidence>
<evidence type="ECO:0000256" key="7">
    <source>
        <dbReference type="ARBA" id="ARBA00023004"/>
    </source>
</evidence>
<reference evidence="18 19" key="1">
    <citation type="submission" date="2019-08" db="EMBL/GenBank/DDBJ databases">
        <title>Parahaliea maris sp. nov., isolated from the surface seawater.</title>
        <authorList>
            <person name="Liu Y."/>
        </authorList>
    </citation>
    <scope>NUCLEOTIDE SEQUENCE [LARGE SCALE GENOMIC DNA]</scope>
    <source>
        <strain evidence="18 19">HSLHS9</strain>
    </source>
</reference>
<keyword evidence="4" id="KW-0410">Iron transport</keyword>
<keyword evidence="11 12" id="KW-0998">Cell outer membrane</keyword>
<evidence type="ECO:0000256" key="9">
    <source>
        <dbReference type="ARBA" id="ARBA00023077"/>
    </source>
</evidence>
<keyword evidence="9 14" id="KW-0798">TonB box</keyword>
<keyword evidence="2 12" id="KW-0813">Transport</keyword>
<dbReference type="Pfam" id="PF07715">
    <property type="entry name" value="Plug"/>
    <property type="match status" value="1"/>
</dbReference>
<name>A0A5C8ZTM8_9GAMM</name>
<sequence length="756" mass="82706">MAINSKVLTRTAMFMGTTSAILALQAVPASAQKLTSGLIEEVVVTAQKREENLQDVPIAITALSGQSLDELGLDNAEQLGAQVPGLVATSFSGGGTVSLFSVRGVSQNDFGEHQEGPVAVYADGVYIPSTSAAGATMFDLQRVEVLKGPQGTLFGRNATGGLLHLISKKPTEETEGYVDLTVGSYDQITAEGAFSGALTDTLLGRLSLYSDNADGYFKNTLTGKDGRGRESHNGRLQLRWMPSDSVTVDFVGRLMDNPRQVQQAYDTRPSSGAARGDVEFDYFGNPDQGSEPNKHAHAVDGYLEKEASSYELTAAFDVGDTATITSITAFGNVKKQYQETDGSAGWEMRIPQYTYATDVDQDQFSQELRINGSGDRFRYQAGIFYLLIDGDYGIDTDFPGFGGRTLVDATLRTESLSVFGQGEYDLTDNLTAVLGARWITDEKEYTNDSQCAAPSENLTEIVFGEFYEDCLVYSSFDPDDPLIVEFPGTYKDDRDDNMDAFTAKLNYQVTEDVLLYGGFSRGAKAGGFNVPTDGFTYLDELTFDPEELDAWEVGVKSKFWDGKAQLNAAAFYYDYKNYHAFTFAGVTNLVKNAAAESQGGEIELILTPAEGWYLSGGLSFLDTELSDIAANRDGSEVYPAQDMVLSPEFSANWIVKKAWQFNSGGSIDFQIDGNYVGEQEYSANTSGVTQGDSYSLWNARMGYYSPSDKWEASVFVRNLTDEEYHVYAFDLVAFTGLSAEVFGPPRWYGAQVRYRF</sequence>
<dbReference type="InterPro" id="IPR010917">
    <property type="entry name" value="TonB_rcpt_CS"/>
</dbReference>
<dbReference type="PANTHER" id="PTHR32552">
    <property type="entry name" value="FERRICHROME IRON RECEPTOR-RELATED"/>
    <property type="match status" value="1"/>
</dbReference>
<comment type="caution">
    <text evidence="18">The sequence shown here is derived from an EMBL/GenBank/DDBJ whole genome shotgun (WGS) entry which is preliminary data.</text>
</comment>
<dbReference type="PROSITE" id="PS52016">
    <property type="entry name" value="TONB_DEPENDENT_REC_3"/>
    <property type="match status" value="1"/>
</dbReference>
<evidence type="ECO:0000256" key="6">
    <source>
        <dbReference type="ARBA" id="ARBA00022729"/>
    </source>
</evidence>
<feature type="domain" description="TonB-dependent receptor-like beta-barrel" evidence="16">
    <location>
        <begin position="262"/>
        <end position="719"/>
    </location>
</feature>
<feature type="chain" id="PRO_5023081074" evidence="15">
    <location>
        <begin position="32"/>
        <end position="756"/>
    </location>
</feature>
<protein>
    <submittedName>
        <fullName evidence="18">TonB-dependent receptor plug domain-containing protein</fullName>
    </submittedName>
</protein>
<keyword evidence="5 12" id="KW-0812">Transmembrane</keyword>
<evidence type="ECO:0000256" key="4">
    <source>
        <dbReference type="ARBA" id="ARBA00022496"/>
    </source>
</evidence>
<dbReference type="Gene3D" id="2.40.170.20">
    <property type="entry name" value="TonB-dependent receptor, beta-barrel domain"/>
    <property type="match status" value="1"/>
</dbReference>
<evidence type="ECO:0000256" key="5">
    <source>
        <dbReference type="ARBA" id="ARBA00022692"/>
    </source>
</evidence>
<feature type="short sequence motif" description="TonB C-terminal box" evidence="13">
    <location>
        <begin position="739"/>
        <end position="756"/>
    </location>
</feature>
<accession>A0A5C8ZTM8</accession>
<keyword evidence="18" id="KW-0675">Receptor</keyword>
<evidence type="ECO:0000256" key="10">
    <source>
        <dbReference type="ARBA" id="ARBA00023136"/>
    </source>
</evidence>
<dbReference type="Pfam" id="PF00593">
    <property type="entry name" value="TonB_dep_Rec_b-barrel"/>
    <property type="match status" value="1"/>
</dbReference>
<dbReference type="SUPFAM" id="SSF56935">
    <property type="entry name" value="Porins"/>
    <property type="match status" value="1"/>
</dbReference>
<dbReference type="GO" id="GO:0006826">
    <property type="term" value="P:iron ion transport"/>
    <property type="evidence" value="ECO:0007669"/>
    <property type="project" value="UniProtKB-KW"/>
</dbReference>
<evidence type="ECO:0000256" key="1">
    <source>
        <dbReference type="ARBA" id="ARBA00004571"/>
    </source>
</evidence>
<gene>
    <name evidence="18" type="ORF">FV139_14030</name>
</gene>
<keyword evidence="10 12" id="KW-0472">Membrane</keyword>
<dbReference type="InterPro" id="IPR012910">
    <property type="entry name" value="Plug_dom"/>
</dbReference>
<evidence type="ECO:0000313" key="19">
    <source>
        <dbReference type="Proteomes" id="UP000321039"/>
    </source>
</evidence>
<keyword evidence="3 12" id="KW-1134">Transmembrane beta strand</keyword>
<evidence type="ECO:0000256" key="11">
    <source>
        <dbReference type="ARBA" id="ARBA00023237"/>
    </source>
</evidence>
<keyword evidence="19" id="KW-1185">Reference proteome</keyword>
<dbReference type="GO" id="GO:0009279">
    <property type="term" value="C:cell outer membrane"/>
    <property type="evidence" value="ECO:0007669"/>
    <property type="project" value="UniProtKB-SubCell"/>
</dbReference>
<evidence type="ECO:0000256" key="14">
    <source>
        <dbReference type="RuleBase" id="RU003357"/>
    </source>
</evidence>
<dbReference type="PANTHER" id="PTHR32552:SF81">
    <property type="entry name" value="TONB-DEPENDENT OUTER MEMBRANE RECEPTOR"/>
    <property type="match status" value="1"/>
</dbReference>
<evidence type="ECO:0000256" key="15">
    <source>
        <dbReference type="SAM" id="SignalP"/>
    </source>
</evidence>
<dbReference type="InterPro" id="IPR039426">
    <property type="entry name" value="TonB-dep_rcpt-like"/>
</dbReference>
<evidence type="ECO:0000259" key="17">
    <source>
        <dbReference type="Pfam" id="PF07715"/>
    </source>
</evidence>
<dbReference type="PROSITE" id="PS01156">
    <property type="entry name" value="TONB_DEPENDENT_REC_2"/>
    <property type="match status" value="1"/>
</dbReference>
<dbReference type="RefSeq" id="WP_148069093.1">
    <property type="nucleotide sequence ID" value="NZ_VRZA01000005.1"/>
</dbReference>